<dbReference type="Pfam" id="PF16275">
    <property type="entry name" value="SF1-HH"/>
    <property type="match status" value="1"/>
</dbReference>
<keyword evidence="3 12" id="KW-0507">mRNA processing</keyword>
<protein>
    <recommendedName>
        <fullName evidence="12">Branchpoint-bridging protein</fullName>
    </recommendedName>
</protein>
<dbReference type="GO" id="GO:0008270">
    <property type="term" value="F:zinc ion binding"/>
    <property type="evidence" value="ECO:0007669"/>
    <property type="project" value="UniProtKB-UniRule"/>
</dbReference>
<evidence type="ECO:0000256" key="1">
    <source>
        <dbReference type="ARBA" id="ARBA00004123"/>
    </source>
</evidence>
<organism evidence="14">
    <name type="scientific">Henneguya salminicola</name>
    <name type="common">Myxosporean</name>
    <dbReference type="NCBI Taxonomy" id="69463"/>
    <lineage>
        <taxon>Eukaryota</taxon>
        <taxon>Metazoa</taxon>
        <taxon>Cnidaria</taxon>
        <taxon>Myxozoa</taxon>
        <taxon>Myxosporea</taxon>
        <taxon>Bivalvulida</taxon>
        <taxon>Platysporina</taxon>
        <taxon>Myxobolidae</taxon>
        <taxon>Henneguya</taxon>
    </lineage>
</organism>
<keyword evidence="5 10" id="KW-0863">Zinc-finger</keyword>
<comment type="function">
    <text evidence="12">Necessary for the splicing of pre-mRNA. Has a role in the recognition of the branch site (5'-UACUAAC-3'), the pyrimidine tract and the 3'-splice site at the 3'-end of introns.</text>
</comment>
<dbReference type="InterPro" id="IPR036612">
    <property type="entry name" value="KH_dom_type_1_sf"/>
</dbReference>
<keyword evidence="7 11" id="KW-0694">RNA-binding</keyword>
<evidence type="ECO:0000256" key="5">
    <source>
        <dbReference type="ARBA" id="ARBA00022771"/>
    </source>
</evidence>
<proteinExistence type="inferred from homology"/>
<keyword evidence="6 12" id="KW-0862">Zinc</keyword>
<dbReference type="GO" id="GO:0003729">
    <property type="term" value="F:mRNA binding"/>
    <property type="evidence" value="ECO:0007669"/>
    <property type="project" value="TreeGrafter"/>
</dbReference>
<evidence type="ECO:0000256" key="3">
    <source>
        <dbReference type="ARBA" id="ARBA00022664"/>
    </source>
</evidence>
<dbReference type="PANTHER" id="PTHR11208">
    <property type="entry name" value="RNA-BINDING PROTEIN RELATED"/>
    <property type="match status" value="1"/>
</dbReference>
<dbReference type="PANTHER" id="PTHR11208:SF45">
    <property type="entry name" value="SPLICING FACTOR 1"/>
    <property type="match status" value="1"/>
</dbReference>
<sequence>MPKISRKETKLRDEITEKLKKISSEKHVEKAKEKIDSKKHRRRKSRWSTEFDRVLIPGLPVALAGIELTPDQLRIYIMQLKVEEISLKLRTGNLGIPVNPDSRSPSPEPVYNTQGVRLNTREIRVRQKLEEERHVLVRILEEKNSEYRPPPDYKIPANKLTDKVFIPQERYPHINFIGLLIGPRGNTLKRLETDTNCKIIIRGQGSMKEGKSRLAPMPGEDEPLHALITAPSEVALAKGISTIKRIVKDGIDCPDGNNELRQMQLRELAEINGTMLGAEIARCRNCGATDHRHWECTETQNFTNMLTCSRCGGTGHLEIDCIYDGFCLFFFYFREKIVTAAEKAKMDDEYQTLMKELGVNTGETDFFMMPGLPRSLIKDLPWASSANNFLNRGDSTTFTVGPSGPLAISNTPFNPDTIEGGAPYIPGAAPMPSFTVRTLLSQDNTLPSVAMPPLAPWPSFN</sequence>
<keyword evidence="9 12" id="KW-0539">Nucleus</keyword>
<dbReference type="GO" id="GO:0048024">
    <property type="term" value="P:regulation of mRNA splicing, via spliceosome"/>
    <property type="evidence" value="ECO:0007669"/>
    <property type="project" value="TreeGrafter"/>
</dbReference>
<dbReference type="Gene3D" id="3.30.1370.10">
    <property type="entry name" value="K Homology domain, type 1"/>
    <property type="match status" value="1"/>
</dbReference>
<comment type="similarity">
    <text evidence="2 12">Belongs to the BBP/SF1 family.</text>
</comment>
<dbReference type="Pfam" id="PF22675">
    <property type="entry name" value="KH-I_KHDC4-BBP"/>
    <property type="match status" value="1"/>
</dbReference>
<evidence type="ECO:0000256" key="4">
    <source>
        <dbReference type="ARBA" id="ARBA00022723"/>
    </source>
</evidence>
<dbReference type="InterPro" id="IPR047086">
    <property type="entry name" value="SF1-HH_sf"/>
</dbReference>
<evidence type="ECO:0000256" key="12">
    <source>
        <dbReference type="RuleBase" id="RU367126"/>
    </source>
</evidence>
<dbReference type="SMART" id="SM00343">
    <property type="entry name" value="ZnF_C2HC"/>
    <property type="match status" value="2"/>
</dbReference>
<dbReference type="PROSITE" id="PS50084">
    <property type="entry name" value="KH_TYPE_1"/>
    <property type="match status" value="1"/>
</dbReference>
<dbReference type="InterPro" id="IPR036875">
    <property type="entry name" value="Znf_CCHC_sf"/>
</dbReference>
<evidence type="ECO:0000256" key="2">
    <source>
        <dbReference type="ARBA" id="ARBA00010382"/>
    </source>
</evidence>
<dbReference type="SMART" id="SM00322">
    <property type="entry name" value="KH"/>
    <property type="match status" value="1"/>
</dbReference>
<evidence type="ECO:0000256" key="9">
    <source>
        <dbReference type="ARBA" id="ARBA00023242"/>
    </source>
</evidence>
<name>A0A6G3MEC1_HENSL</name>
<keyword evidence="4 12" id="KW-0479">Metal-binding</keyword>
<dbReference type="InterPro" id="IPR001878">
    <property type="entry name" value="Znf_CCHC"/>
</dbReference>
<dbReference type="GO" id="GO:0005681">
    <property type="term" value="C:spliceosomal complex"/>
    <property type="evidence" value="ECO:0007669"/>
    <property type="project" value="UniProtKB-KW"/>
</dbReference>
<dbReference type="AlphaFoldDB" id="A0A6G3MEC1"/>
<dbReference type="Gene3D" id="6.10.140.1790">
    <property type="match status" value="1"/>
</dbReference>
<dbReference type="GO" id="GO:0045131">
    <property type="term" value="F:pre-mRNA branch point binding"/>
    <property type="evidence" value="ECO:0007669"/>
    <property type="project" value="UniProtKB-UniRule"/>
</dbReference>
<dbReference type="InterPro" id="IPR032570">
    <property type="entry name" value="SF1-HH"/>
</dbReference>
<reference evidence="14" key="1">
    <citation type="submission" date="2018-11" db="EMBL/GenBank/DDBJ databases">
        <title>Henneguya salminicola genome and transcriptome.</title>
        <authorList>
            <person name="Yahalomi D."/>
            <person name="Atkinson S.D."/>
            <person name="Neuhof M."/>
            <person name="Chang E.S."/>
            <person name="Philippe H."/>
            <person name="Cartwright P."/>
            <person name="Bartholomew J.L."/>
            <person name="Huchon D."/>
        </authorList>
    </citation>
    <scope>NUCLEOTIDE SEQUENCE</scope>
    <source>
        <strain evidence="14">Hz1</strain>
        <tissue evidence="14">Whole</tissue>
    </source>
</reference>
<accession>A0A6G3MEC1</accession>
<dbReference type="InterPro" id="IPR045071">
    <property type="entry name" value="BBP-like"/>
</dbReference>
<evidence type="ECO:0000256" key="10">
    <source>
        <dbReference type="PROSITE-ProRule" id="PRU00047"/>
    </source>
</evidence>
<evidence type="ECO:0000256" key="6">
    <source>
        <dbReference type="ARBA" id="ARBA00022833"/>
    </source>
</evidence>
<dbReference type="PROSITE" id="PS50158">
    <property type="entry name" value="ZF_CCHC"/>
    <property type="match status" value="1"/>
</dbReference>
<dbReference type="InterPro" id="IPR055256">
    <property type="entry name" value="KH_1_KHDC4/BBP-like"/>
</dbReference>
<evidence type="ECO:0000259" key="13">
    <source>
        <dbReference type="PROSITE" id="PS50158"/>
    </source>
</evidence>
<dbReference type="InterPro" id="IPR004087">
    <property type="entry name" value="KH_dom"/>
</dbReference>
<evidence type="ECO:0000256" key="11">
    <source>
        <dbReference type="PROSITE-ProRule" id="PRU00117"/>
    </source>
</evidence>
<dbReference type="SUPFAM" id="SSF57756">
    <property type="entry name" value="Retrovirus zinc finger-like domains"/>
    <property type="match status" value="1"/>
</dbReference>
<keyword evidence="12" id="KW-0747">Spliceosome</keyword>
<feature type="domain" description="CCHC-type" evidence="13">
    <location>
        <begin position="308"/>
        <end position="321"/>
    </location>
</feature>
<dbReference type="SUPFAM" id="SSF54791">
    <property type="entry name" value="Eukaryotic type KH-domain (KH-domain type I)"/>
    <property type="match status" value="1"/>
</dbReference>
<dbReference type="EMBL" id="GHBP01000446">
    <property type="protein sequence ID" value="NDJ92311.1"/>
    <property type="molecule type" value="Transcribed_RNA"/>
</dbReference>
<dbReference type="GO" id="GO:0000398">
    <property type="term" value="P:mRNA splicing, via spliceosome"/>
    <property type="evidence" value="ECO:0007669"/>
    <property type="project" value="UniProtKB-UniRule"/>
</dbReference>
<dbReference type="Gene3D" id="4.10.60.10">
    <property type="entry name" value="Zinc finger, CCHC-type"/>
    <property type="match status" value="1"/>
</dbReference>
<comment type="subcellular location">
    <subcellularLocation>
        <location evidence="1 12">Nucleus</location>
    </subcellularLocation>
</comment>
<keyword evidence="8 12" id="KW-0508">mRNA splicing</keyword>
<evidence type="ECO:0000256" key="8">
    <source>
        <dbReference type="ARBA" id="ARBA00023187"/>
    </source>
</evidence>
<evidence type="ECO:0000313" key="14">
    <source>
        <dbReference type="EMBL" id="NDJ92311.1"/>
    </source>
</evidence>
<evidence type="ECO:0000256" key="7">
    <source>
        <dbReference type="ARBA" id="ARBA00022884"/>
    </source>
</evidence>